<dbReference type="GO" id="GO:1901135">
    <property type="term" value="P:carbohydrate derivative metabolic process"/>
    <property type="evidence" value="ECO:0007669"/>
    <property type="project" value="InterPro"/>
</dbReference>
<dbReference type="PATRIC" id="fig|1618422.5.peg.1229"/>
<dbReference type="NCBIfam" id="NF006423">
    <property type="entry name" value="PRK08674.1-2"/>
    <property type="match status" value="1"/>
</dbReference>
<keyword evidence="2 4" id="KW-0413">Isomerase</keyword>
<evidence type="ECO:0000313" key="5">
    <source>
        <dbReference type="Proteomes" id="UP000034235"/>
    </source>
</evidence>
<dbReference type="PROSITE" id="PS51464">
    <property type="entry name" value="SIS"/>
    <property type="match status" value="1"/>
</dbReference>
<proteinExistence type="inferred from homology"/>
<dbReference type="SUPFAM" id="SSF53697">
    <property type="entry name" value="SIS domain"/>
    <property type="match status" value="1"/>
</dbReference>
<sequence>MTLDSQNMLQVLKNFSAQCKEALGLPKGISVPSDISNIVVIGMGGSAIGGDLLKAYLLGNGKVPVHVIRDYKVPKFVDENTLVFAVSYSGNTEETLSALKDAQSKNAKIIGVTSGGQLAAECNKLIAIPKGLQPRAALGYLFFPMLGVLHNSSIIRVKNEELNELVSVLNKFDSFNSLGETIAKKIRDKTPIIYSSESLGPVAMRWKTQINENAKMPAFYNVFSEMNHNEIAGYRGIGNNFTAVLIRDKHDNDRVKKRMDICRQIMEQRINVVEAETQGSSLLARMLSGIYLGDFVSYHLAMWNRIDPSPVEIIEAMKKKLAE</sequence>
<dbReference type="NCBIfam" id="TIGR02128">
    <property type="entry name" value="G6PI_arch"/>
    <property type="match status" value="1"/>
</dbReference>
<dbReference type="GO" id="GO:0004476">
    <property type="term" value="F:mannose-6-phosphate isomerase activity"/>
    <property type="evidence" value="ECO:0007669"/>
    <property type="project" value="InterPro"/>
</dbReference>
<comment type="similarity">
    <text evidence="1">Belongs to the PGI/PMI family.</text>
</comment>
<dbReference type="Gene3D" id="3.40.50.10490">
    <property type="entry name" value="Glucose-6-phosphate isomerase like protein, domain 1"/>
    <property type="match status" value="2"/>
</dbReference>
<dbReference type="EMBL" id="LBUP01000021">
    <property type="protein sequence ID" value="KKQ64452.1"/>
    <property type="molecule type" value="Genomic_DNA"/>
</dbReference>
<dbReference type="CDD" id="cd05637">
    <property type="entry name" value="SIS_PGI_PMI_2"/>
    <property type="match status" value="1"/>
</dbReference>
<comment type="caution">
    <text evidence="4">The sequence shown here is derived from an EMBL/GenBank/DDBJ whole genome shotgun (WGS) entry which is preliminary data.</text>
</comment>
<dbReference type="AlphaFoldDB" id="A0A0G0JCL7"/>
<dbReference type="Proteomes" id="UP000034235">
    <property type="component" value="Unassembled WGS sequence"/>
</dbReference>
<dbReference type="GO" id="GO:0097367">
    <property type="term" value="F:carbohydrate derivative binding"/>
    <property type="evidence" value="ECO:0007669"/>
    <property type="project" value="InterPro"/>
</dbReference>
<gene>
    <name evidence="4" type="ORF">US86_C0021G0002</name>
</gene>
<dbReference type="InterPro" id="IPR046348">
    <property type="entry name" value="SIS_dom_sf"/>
</dbReference>
<evidence type="ECO:0000256" key="2">
    <source>
        <dbReference type="ARBA" id="ARBA00023235"/>
    </source>
</evidence>
<evidence type="ECO:0000259" key="3">
    <source>
        <dbReference type="PROSITE" id="PS51464"/>
    </source>
</evidence>
<evidence type="ECO:0000313" key="4">
    <source>
        <dbReference type="EMBL" id="KKQ64452.1"/>
    </source>
</evidence>
<name>A0A0G0JCL7_9BACT</name>
<dbReference type="NCBIfam" id="NF006426">
    <property type="entry name" value="PRK08674.1-6"/>
    <property type="match status" value="1"/>
</dbReference>
<dbReference type="GO" id="GO:0004347">
    <property type="term" value="F:glucose-6-phosphate isomerase activity"/>
    <property type="evidence" value="ECO:0007669"/>
    <property type="project" value="InterPro"/>
</dbReference>
<organism evidence="4 5">
    <name type="scientific">Candidatus Daviesbacteria bacterium GW2011_GWA2_38_24</name>
    <dbReference type="NCBI Taxonomy" id="1618422"/>
    <lineage>
        <taxon>Bacteria</taxon>
        <taxon>Candidatus Daviesiibacteriota</taxon>
    </lineage>
</organism>
<evidence type="ECO:0000256" key="1">
    <source>
        <dbReference type="ARBA" id="ARBA00010523"/>
    </source>
</evidence>
<dbReference type="InterPro" id="IPR035484">
    <property type="entry name" value="SIS_PGI/PMI_1"/>
</dbReference>
<dbReference type="Pfam" id="PF01380">
    <property type="entry name" value="SIS"/>
    <property type="match status" value="1"/>
</dbReference>
<reference evidence="4 5" key="1">
    <citation type="journal article" date="2015" name="Nature">
        <title>rRNA introns, odd ribosomes, and small enigmatic genomes across a large radiation of phyla.</title>
        <authorList>
            <person name="Brown C.T."/>
            <person name="Hug L.A."/>
            <person name="Thomas B.C."/>
            <person name="Sharon I."/>
            <person name="Castelle C.J."/>
            <person name="Singh A."/>
            <person name="Wilkins M.J."/>
            <person name="Williams K.H."/>
            <person name="Banfield J.F."/>
        </authorList>
    </citation>
    <scope>NUCLEOTIDE SEQUENCE [LARGE SCALE GENOMIC DNA]</scope>
</reference>
<dbReference type="GO" id="GO:0005975">
    <property type="term" value="P:carbohydrate metabolic process"/>
    <property type="evidence" value="ECO:0007669"/>
    <property type="project" value="InterPro"/>
</dbReference>
<feature type="domain" description="SIS" evidence="3">
    <location>
        <begin position="28"/>
        <end position="163"/>
    </location>
</feature>
<accession>A0A0G0JCL7</accession>
<dbReference type="InterPro" id="IPR001347">
    <property type="entry name" value="SIS_dom"/>
</dbReference>
<protein>
    <submittedName>
        <fullName evidence="4">Bifunctional phosphoglucose/phosphomannose isomerase</fullName>
    </submittedName>
</protein>
<dbReference type="Pfam" id="PF10432">
    <property type="entry name" value="bact-PGI_C"/>
    <property type="match status" value="1"/>
</dbReference>
<dbReference type="CDD" id="cd05017">
    <property type="entry name" value="SIS_PGI_PMI_1"/>
    <property type="match status" value="1"/>
</dbReference>
<dbReference type="InterPro" id="IPR019490">
    <property type="entry name" value="Glu6P/Mann6P_isomerase_C"/>
</dbReference>